<evidence type="ECO:0000256" key="2">
    <source>
        <dbReference type="ARBA" id="ARBA00023015"/>
    </source>
</evidence>
<dbReference type="EMBL" id="CP049004">
    <property type="protein sequence ID" value="QID85318.1"/>
    <property type="molecule type" value="Genomic_DNA"/>
</dbReference>
<dbReference type="PANTHER" id="PTHR13900">
    <property type="entry name" value="TRANSCRIPTION INITIATION FACTOR TFIID"/>
    <property type="match status" value="1"/>
</dbReference>
<evidence type="ECO:0000259" key="7">
    <source>
        <dbReference type="Pfam" id="PF15288"/>
    </source>
</evidence>
<evidence type="ECO:0000313" key="8">
    <source>
        <dbReference type="EMBL" id="QID85318.1"/>
    </source>
</evidence>
<accession>A0A6C1E7M0</accession>
<keyword evidence="2" id="KW-0805">Transcription regulation</keyword>
<dbReference type="GO" id="GO:0005669">
    <property type="term" value="C:transcription factor TFIID complex"/>
    <property type="evidence" value="ECO:0007669"/>
    <property type="project" value="InterPro"/>
</dbReference>
<evidence type="ECO:0000259" key="6">
    <source>
        <dbReference type="Pfam" id="PF12157"/>
    </source>
</evidence>
<sequence>MAKQQESSKSNLANEDDAYDAIFGGEFGTLEIGSYIGANKTTNTKDYTEHLPDAVDFEDEDELADDDDDLAEDVATGPHSSMMDMGVYDNNENSAVMRMDSNSLNLQLPEIGGEVSREFILEGDGSVPATTNALFMGMDANEIHLATEAGVLDAGGGHEIAHSQLSLNDVNADSMAMNNRFTMEPQEFQMSDNKHKKPTKLDLINHEKYLLKKYFPDFEKGKILKWNRLIYRRYASYHWHRDVSRVKKPFMPLNLKFRVQQDDKRLFNSKATSCLSSIYQGKNNMYQDSSSASRRGLIHFSIDELFPVKEQQKKRKIIHDEKTISEDLLIATDDWDQEKIIDQETIPNMTPTEPSITPNLNPPGGYKLKNLIEDVAEDWHWDEDMIIDANLKESKYAELNMNDEKLLLMVENTDNLVQRKQQLENDNLILPINEKTLQQKLNLSNDDKYQILKKTHQTKVRSTISNLNIQHSQPAINLQSPFYKVAVPRYHLRHFHRENFGSHIRPGTKIVFSKLKARKRKRDKGKDVKESFSTSQDLTIGDTAPVYLMEYSEQTPVALSKFGMANKLINYYRKANEQDTLRPKLPVGETHVLGVQDKSPFWNFGFVEPGHIVPTLYNNMVRAPVFKHDISGTDFLLIRSSGFGISNRFYLRNINHLFTVGQTFPVEEIPGPNSRKVTSMKATRLKMIIYRILNHNHSKAISIDPIAKHFPDQDYGQNRQKVKEFMKYQRDGPEKGLWRLKDDEKLLDNEAVKNLITPEQISQVESMNQGLQFQEDNESYNFDSKLKSLEENLLLWNITKNFINSTQMRAMIQIHGVGDPTGCGEGFSFLKTSMKGGFVKSGSPSGNNNASNKKGTNTHSYNVAQQQRAYDEEIAKTWYTHTKSLSISNPFEEMNNPDEINQTNKHVKTERDDKKILKIVRKKRDENGIIQRQTIFIRDPRVIQGYVKIKEQDKEDVNKLLEEDTSKINNLEELEKQKKLLQLELANLEKSQQRRTARQNSKKNSGATKMEGAMDNGSEFSGAIDGKITKNKSKNTTRRCATCGQIGHIRTNKSCPMYSSRDDPISPK</sequence>
<dbReference type="InterPro" id="IPR040240">
    <property type="entry name" value="TAF1"/>
</dbReference>
<dbReference type="InterPro" id="IPR041670">
    <property type="entry name" value="Znf-CCHC_6"/>
</dbReference>
<name>A0A6C1E7M0_SACPS</name>
<dbReference type="InterPro" id="IPR022591">
    <property type="entry name" value="TAF1_HAT_dom"/>
</dbReference>
<dbReference type="GO" id="GO:0017025">
    <property type="term" value="F:TBP-class protein binding"/>
    <property type="evidence" value="ECO:0007669"/>
    <property type="project" value="InterPro"/>
</dbReference>
<comment type="subcellular location">
    <subcellularLocation>
        <location evidence="1">Nucleus</location>
    </subcellularLocation>
</comment>
<evidence type="ECO:0000256" key="4">
    <source>
        <dbReference type="ARBA" id="ARBA00023242"/>
    </source>
</evidence>
<dbReference type="OrthoDB" id="5752at2759"/>
<keyword evidence="3" id="KW-0804">Transcription</keyword>
<protein>
    <submittedName>
        <fullName evidence="8">Transcription initiation factor TFIID subunit 1</fullName>
    </submittedName>
</protein>
<evidence type="ECO:0000256" key="1">
    <source>
        <dbReference type="ARBA" id="ARBA00004123"/>
    </source>
</evidence>
<keyword evidence="9" id="KW-1185">Reference proteome</keyword>
<dbReference type="GO" id="GO:0003743">
    <property type="term" value="F:translation initiation factor activity"/>
    <property type="evidence" value="ECO:0007669"/>
    <property type="project" value="UniProtKB-KW"/>
</dbReference>
<organism evidence="8 9">
    <name type="scientific">Saccharomyces pastorianus</name>
    <name type="common">Lager yeast</name>
    <name type="synonym">Saccharomyces cerevisiae x Saccharomyces eubayanus</name>
    <dbReference type="NCBI Taxonomy" id="27292"/>
    <lineage>
        <taxon>Eukaryota</taxon>
        <taxon>Fungi</taxon>
        <taxon>Dikarya</taxon>
        <taxon>Ascomycota</taxon>
        <taxon>Saccharomycotina</taxon>
        <taxon>Saccharomycetes</taxon>
        <taxon>Saccharomycetales</taxon>
        <taxon>Saccharomycetaceae</taxon>
        <taxon>Saccharomyces</taxon>
    </lineage>
</organism>
<dbReference type="AlphaFoldDB" id="A0A6C1E7M0"/>
<dbReference type="Proteomes" id="UP000501346">
    <property type="component" value="Chromosome SeVII-ScVII"/>
</dbReference>
<reference evidence="8 9" key="1">
    <citation type="journal article" date="2019" name="BMC Genomics">
        <title>Chromosome level assembly and comparative genome analysis confirm lager-brewing yeasts originated from a single hybridization.</title>
        <authorList>
            <person name="Salazar A.N."/>
            <person name="Gorter de Vries A.R."/>
            <person name="van den Broek M."/>
            <person name="Brouwers N."/>
            <person name="de la Torre Cortes P."/>
            <person name="Kuijpers N.G.A."/>
            <person name="Daran J.G."/>
            <person name="Abeel T."/>
        </authorList>
    </citation>
    <scope>NUCLEOTIDE SEQUENCE [LARGE SCALE GENOMIC DNA]</scope>
    <source>
        <strain evidence="8 9">CBS 1483</strain>
    </source>
</reference>
<dbReference type="Pfam" id="PF15288">
    <property type="entry name" value="zf-CCHC_6"/>
    <property type="match status" value="1"/>
</dbReference>
<dbReference type="Pfam" id="PF12157">
    <property type="entry name" value="DUF3591"/>
    <property type="match status" value="1"/>
</dbReference>
<keyword evidence="8" id="KW-0648">Protein biosynthesis</keyword>
<feature type="domain" description="Zinc knuckle" evidence="7">
    <location>
        <begin position="1038"/>
        <end position="1060"/>
    </location>
</feature>
<proteinExistence type="predicted"/>
<dbReference type="GO" id="GO:0016251">
    <property type="term" value="F:RNA polymerase II general transcription initiation factor activity"/>
    <property type="evidence" value="ECO:0007669"/>
    <property type="project" value="InterPro"/>
</dbReference>
<dbReference type="GO" id="GO:0004402">
    <property type="term" value="F:histone acetyltransferase activity"/>
    <property type="evidence" value="ECO:0007669"/>
    <property type="project" value="InterPro"/>
</dbReference>
<evidence type="ECO:0000256" key="3">
    <source>
        <dbReference type="ARBA" id="ARBA00023163"/>
    </source>
</evidence>
<dbReference type="GO" id="GO:0051123">
    <property type="term" value="P:RNA polymerase II preinitiation complex assembly"/>
    <property type="evidence" value="ECO:0007669"/>
    <property type="project" value="TreeGrafter"/>
</dbReference>
<keyword evidence="4" id="KW-0539">Nucleus</keyword>
<feature type="domain" description="Transcription initiation factor TFIID subunit 1 histone acetyltransferase" evidence="6">
    <location>
        <begin position="442"/>
        <end position="885"/>
    </location>
</feature>
<evidence type="ECO:0000256" key="5">
    <source>
        <dbReference type="SAM" id="MobiDB-lite"/>
    </source>
</evidence>
<feature type="compositionally biased region" description="Low complexity" evidence="5">
    <location>
        <begin position="840"/>
        <end position="855"/>
    </location>
</feature>
<gene>
    <name evidence="8" type="primary">TAF1_2</name>
    <name evidence="8" type="ORF">GRS66_007889</name>
</gene>
<evidence type="ECO:0000313" key="9">
    <source>
        <dbReference type="Proteomes" id="UP000501346"/>
    </source>
</evidence>
<keyword evidence="8" id="KW-0396">Initiation factor</keyword>
<feature type="region of interest" description="Disordered" evidence="5">
    <location>
        <begin position="990"/>
        <end position="1037"/>
    </location>
</feature>
<dbReference type="PANTHER" id="PTHR13900:SF0">
    <property type="entry name" value="TRANSCRIPTION INITIATION FACTOR TFIID SUBUNIT 1"/>
    <property type="match status" value="1"/>
</dbReference>
<feature type="region of interest" description="Disordered" evidence="5">
    <location>
        <begin position="840"/>
        <end position="859"/>
    </location>
</feature>